<dbReference type="Proteomes" id="UP000008143">
    <property type="component" value="Chromosome 7"/>
</dbReference>
<evidence type="ECO:0000313" key="2">
    <source>
        <dbReference type="Proteomes" id="UP000008143"/>
    </source>
</evidence>
<dbReference type="GO" id="GO:0030119">
    <property type="term" value="C:AP-type membrane coat adaptor complex"/>
    <property type="evidence" value="ECO:0000318"/>
    <property type="project" value="GO_Central"/>
</dbReference>
<reference evidence="1" key="2">
    <citation type="submission" date="2021-03" db="UniProtKB">
        <authorList>
            <consortium name="Ensembl"/>
        </authorList>
    </citation>
    <scope>IDENTIFICATION</scope>
</reference>
<protein>
    <submittedName>
        <fullName evidence="3">AP-5 complex subunit sigma-1 isoform X1</fullName>
    </submittedName>
    <submittedName>
        <fullName evidence="1">Adaptor-related protein complex 5 subunit sigma 1</fullName>
    </submittedName>
</protein>
<sequence>MHELCLTYMTRKLKINERVPLSDLVPHFGAPLKTAPLLWTAYQRSRMVYGFVIHTVGATLDETPNSSRVLYSKVFNYDMLDQKQNSDEQYLHNERIKRKQRIAIVARQAESMCLLSRQASGRPASDFIVHPTDEPIYLLEEDVGVFSLPPGDVFTSEKIVLWVSVFSLGFSLICDSQENLTLAECTLRTVVKYLVDSLKLLTNSSNVVLKADKIEMSLDKFMPHGQLLFLNHQATQALEKELSNSMPL</sequence>
<dbReference type="InterPro" id="IPR029392">
    <property type="entry name" value="AP-5_subunit_s1"/>
</dbReference>
<dbReference type="AlphaFoldDB" id="A0A803JBT3"/>
<dbReference type="Xenbase" id="XB-GENE-5806877">
    <property type="gene designation" value="ap5s1"/>
</dbReference>
<name>A0A803JBT3_XENTR</name>
<dbReference type="Ensembl" id="ENSXETT00000111514">
    <property type="protein sequence ID" value="ENSXETP00000105348"/>
    <property type="gene ID" value="ENSXETG00000022150"/>
</dbReference>
<dbReference type="GO" id="GO:0005829">
    <property type="term" value="C:cytosol"/>
    <property type="evidence" value="ECO:0000318"/>
    <property type="project" value="GO_Central"/>
</dbReference>
<reference evidence="3" key="3">
    <citation type="submission" date="2025-04" db="UniProtKB">
        <authorList>
            <consortium name="RefSeq"/>
        </authorList>
    </citation>
    <scope>IDENTIFICATION</scope>
    <source>
        <strain evidence="3">Nigerian</strain>
        <tissue evidence="3">Liver and blood</tissue>
    </source>
</reference>
<dbReference type="GO" id="GO:0005770">
    <property type="term" value="C:late endosome"/>
    <property type="evidence" value="ECO:0000318"/>
    <property type="project" value="GO_Central"/>
</dbReference>
<reference evidence="1" key="1">
    <citation type="journal article" date="2010" name="Science">
        <title>The genome of the Western clawed frog Xenopus tropicalis.</title>
        <authorList>
            <person name="Hellsten U."/>
            <person name="Harland R.M."/>
            <person name="Gilchrist M.J."/>
            <person name="Hendrix D."/>
            <person name="Jurka J."/>
            <person name="Kapitonov V."/>
            <person name="Ovcharenko I."/>
            <person name="Putnam N.H."/>
            <person name="Shu S."/>
            <person name="Taher L."/>
            <person name="Blitz I.L."/>
            <person name="Blumberg B."/>
            <person name="Dichmann D.S."/>
            <person name="Dubchak I."/>
            <person name="Amaya E."/>
            <person name="Detter J.C."/>
            <person name="Fletcher R."/>
            <person name="Gerhard D.S."/>
            <person name="Goodstein D."/>
            <person name="Graves T."/>
            <person name="Grigoriev I.V."/>
            <person name="Grimwood J."/>
            <person name="Kawashima T."/>
            <person name="Lindquist E."/>
            <person name="Lucas S.M."/>
            <person name="Mead P.E."/>
            <person name="Mitros T."/>
            <person name="Ogino H."/>
            <person name="Ohta Y."/>
            <person name="Poliakov A.V."/>
            <person name="Pollet N."/>
            <person name="Robert J."/>
            <person name="Salamov A."/>
            <person name="Sater A.K."/>
            <person name="Schmutz J."/>
            <person name="Terry A."/>
            <person name="Vize P.D."/>
            <person name="Warren W.C."/>
            <person name="Wells D."/>
            <person name="Wills A."/>
            <person name="Wilson R.K."/>
            <person name="Zimmerman L.B."/>
            <person name="Zorn A.M."/>
            <person name="Grainger R."/>
            <person name="Grammer T."/>
            <person name="Khokha M.K."/>
            <person name="Richardson P.M."/>
            <person name="Rokhsar D.S."/>
        </authorList>
    </citation>
    <scope>NUCLEOTIDE SEQUENCE [LARGE SCALE GENOMIC DNA]</scope>
    <source>
        <strain evidence="1">Nigerian</strain>
    </source>
</reference>
<dbReference type="OrthoDB" id="370698at2759"/>
<dbReference type="GeneID" id="100135151"/>
<dbReference type="GO" id="GO:0000724">
    <property type="term" value="P:double-strand break repair via homologous recombination"/>
    <property type="evidence" value="ECO:0007669"/>
    <property type="project" value="InterPro"/>
</dbReference>
<dbReference type="Pfam" id="PF15001">
    <property type="entry name" value="AP-5_subunit_s1"/>
    <property type="match status" value="1"/>
</dbReference>
<proteinExistence type="predicted"/>
<keyword evidence="2" id="KW-1185">Reference proteome</keyword>
<evidence type="ECO:0000313" key="1">
    <source>
        <dbReference type="Ensembl" id="ENSXETP00000105348"/>
    </source>
</evidence>
<dbReference type="PANTHER" id="PTHR16120">
    <property type="entry name" value="AP-5 COMPLEX SUBUNIT SIGMA-1"/>
    <property type="match status" value="1"/>
</dbReference>
<dbReference type="GO" id="GO:0016197">
    <property type="term" value="P:endosomal transport"/>
    <property type="evidence" value="ECO:0000318"/>
    <property type="project" value="GO_Central"/>
</dbReference>
<gene>
    <name evidence="1 3 4" type="primary">ap5s1</name>
    <name evidence="3" type="synonym">c20orf29</name>
</gene>
<dbReference type="Bgee" id="ENSXETG00000022150">
    <property type="expression patterns" value="Expressed in egg cell and 15 other cell types or tissues"/>
</dbReference>
<accession>A0A803JBT3</accession>
<organism evidence="1">
    <name type="scientific">Xenopus tropicalis</name>
    <name type="common">Western clawed frog</name>
    <name type="synonym">Silurana tropicalis</name>
    <dbReference type="NCBI Taxonomy" id="8364"/>
    <lineage>
        <taxon>Eukaryota</taxon>
        <taxon>Metazoa</taxon>
        <taxon>Chordata</taxon>
        <taxon>Craniata</taxon>
        <taxon>Vertebrata</taxon>
        <taxon>Euteleostomi</taxon>
        <taxon>Amphibia</taxon>
        <taxon>Batrachia</taxon>
        <taxon>Anura</taxon>
        <taxon>Pipoidea</taxon>
        <taxon>Pipidae</taxon>
        <taxon>Xenopodinae</taxon>
        <taxon>Xenopus</taxon>
        <taxon>Silurana</taxon>
    </lineage>
</organism>
<dbReference type="OMA" id="HGQMLFL"/>
<evidence type="ECO:0000313" key="4">
    <source>
        <dbReference type="Xenbase" id="XB-GENE-5806877"/>
    </source>
</evidence>
<dbReference type="CTD" id="55317"/>
<dbReference type="GO" id="GO:0005764">
    <property type="term" value="C:lysosome"/>
    <property type="evidence" value="ECO:0000318"/>
    <property type="project" value="GO_Central"/>
</dbReference>
<dbReference type="PANTHER" id="PTHR16120:SF0">
    <property type="entry name" value="AP-5 COMPLEX SUBUNIT SIGMA-1"/>
    <property type="match status" value="1"/>
</dbReference>
<evidence type="ECO:0000313" key="3">
    <source>
        <dbReference type="RefSeq" id="XP_012821405.1"/>
    </source>
</evidence>
<dbReference type="RefSeq" id="XP_012821405.1">
    <property type="nucleotide sequence ID" value="XM_012965951.3"/>
</dbReference>
<dbReference type="AGR" id="Xenbase:XB-GENE-5806877"/>
<dbReference type="GeneTree" id="ENSGT00390000013178"/>